<dbReference type="STRING" id="504472.Slin_4305"/>
<dbReference type="RefSeq" id="WP_012928793.1">
    <property type="nucleotide sequence ID" value="NC_013730.1"/>
</dbReference>
<dbReference type="HOGENOM" id="CLU_849695_0_0_10"/>
<proteinExistence type="predicted"/>
<organism evidence="1 2">
    <name type="scientific">Spirosoma linguale (strain ATCC 33905 / DSM 74 / LMG 10896 / Claus 1)</name>
    <dbReference type="NCBI Taxonomy" id="504472"/>
    <lineage>
        <taxon>Bacteria</taxon>
        <taxon>Pseudomonadati</taxon>
        <taxon>Bacteroidota</taxon>
        <taxon>Cytophagia</taxon>
        <taxon>Cytophagales</taxon>
        <taxon>Cytophagaceae</taxon>
        <taxon>Spirosoma</taxon>
    </lineage>
</organism>
<accession>D2QLJ7</accession>
<keyword evidence="2" id="KW-1185">Reference proteome</keyword>
<reference evidence="1 2" key="1">
    <citation type="journal article" date="2010" name="Stand. Genomic Sci.">
        <title>Complete genome sequence of Spirosoma linguale type strain (1).</title>
        <authorList>
            <person name="Lail K."/>
            <person name="Sikorski J."/>
            <person name="Saunders E."/>
            <person name="Lapidus A."/>
            <person name="Glavina Del Rio T."/>
            <person name="Copeland A."/>
            <person name="Tice H."/>
            <person name="Cheng J.-F."/>
            <person name="Lucas S."/>
            <person name="Nolan M."/>
            <person name="Bruce D."/>
            <person name="Goodwin L."/>
            <person name="Pitluck S."/>
            <person name="Ivanova N."/>
            <person name="Mavromatis K."/>
            <person name="Ovchinnikova G."/>
            <person name="Pati A."/>
            <person name="Chen A."/>
            <person name="Palaniappan K."/>
            <person name="Land M."/>
            <person name="Hauser L."/>
            <person name="Chang Y.-J."/>
            <person name="Jeffries C.D."/>
            <person name="Chain P."/>
            <person name="Brettin T."/>
            <person name="Detter J.C."/>
            <person name="Schuetze A."/>
            <person name="Rohde M."/>
            <person name="Tindall B.J."/>
            <person name="Goeker M."/>
            <person name="Bristow J."/>
            <person name="Eisen J.A."/>
            <person name="Markowitz V."/>
            <person name="Hugenholtz P."/>
            <person name="Kyrpides N.C."/>
            <person name="Klenk H.-P."/>
            <person name="Chen F."/>
        </authorList>
    </citation>
    <scope>NUCLEOTIDE SEQUENCE [LARGE SCALE GENOMIC DNA]</scope>
    <source>
        <strain evidence="2">ATCC 33905 / DSM 74 / LMG 10896 / Claus 1</strain>
    </source>
</reference>
<gene>
    <name evidence="1" type="ordered locus">Slin_4305</name>
</gene>
<dbReference type="Pfam" id="PF15575">
    <property type="entry name" value="Imm49"/>
    <property type="match status" value="1"/>
</dbReference>
<name>D2QLJ7_SPILD</name>
<protein>
    <recommendedName>
        <fullName evidence="3">Immunity protein 49</fullName>
    </recommendedName>
</protein>
<evidence type="ECO:0000313" key="1">
    <source>
        <dbReference type="EMBL" id="ADB40287.1"/>
    </source>
</evidence>
<dbReference type="AlphaFoldDB" id="D2QLJ7"/>
<evidence type="ECO:0008006" key="3">
    <source>
        <dbReference type="Google" id="ProtNLM"/>
    </source>
</evidence>
<sequence length="327" mass="38184">MKIVKRHLANEVDFAKVQDQFYEFNLPYYENRQHETLEYKLTQFGIERIVKNYINSFYEAYYLKNQLWAETFLYFGNALNQIIFSLSLHENQAVTLHYDNESLTTNGWLVGLRTSYDGKNLSTPEIYNCWTWRETAHFAFLLRDSALLSMLQAVDTHTMFERITFYNTLNPDSIDPLWHELYIQLMAGHNSQAATICADMIEKLEQQPASYLKNLANFEDNRQRLAMLTLPFLRCLDAYLCQNAAQFEQRLYDALLQHKAFCELPLKKSKGSLGIPNSNISHLFVSMPLLAVCSLAYDAGFGWDVESDYIPTWLIAQTYQYQLRPTS</sequence>
<dbReference type="Proteomes" id="UP000002028">
    <property type="component" value="Chromosome"/>
</dbReference>
<evidence type="ECO:0000313" key="2">
    <source>
        <dbReference type="Proteomes" id="UP000002028"/>
    </source>
</evidence>
<dbReference type="KEGG" id="sli:Slin_4305"/>
<dbReference type="EMBL" id="CP001769">
    <property type="protein sequence ID" value="ADB40287.1"/>
    <property type="molecule type" value="Genomic_DNA"/>
</dbReference>
<dbReference type="InterPro" id="IPR029074">
    <property type="entry name" value="Imm49"/>
</dbReference>